<reference evidence="2 3" key="1">
    <citation type="journal article" date="2023" name="Int. J. Syst. Evol. Microbiol.">
        <title>Terrisporobacter hibernicus sp. nov., isolated from bovine faeces in Northern Ireland.</title>
        <authorList>
            <person name="Mitchell M."/>
            <person name="Nguyen S.V."/>
            <person name="Connor M."/>
            <person name="Fairley D.J."/>
            <person name="Donoghue O."/>
            <person name="Marshall H."/>
            <person name="Koolman L."/>
            <person name="McMullan G."/>
            <person name="Schaffer K.E."/>
            <person name="McGrath J.W."/>
            <person name="Fanning S."/>
        </authorList>
    </citation>
    <scope>NUCLEOTIDE SEQUENCE [LARGE SCALE GENOMIC DNA]</scope>
    <source>
        <strain evidence="2 3">MCA3</strain>
    </source>
</reference>
<accession>A0AAX2ZEA2</accession>
<organism evidence="2 3">
    <name type="scientific">Terrisporobacter hibernicus</name>
    <dbReference type="NCBI Taxonomy" id="2813371"/>
    <lineage>
        <taxon>Bacteria</taxon>
        <taxon>Bacillati</taxon>
        <taxon>Bacillota</taxon>
        <taxon>Clostridia</taxon>
        <taxon>Peptostreptococcales</taxon>
        <taxon>Peptostreptococcaceae</taxon>
        <taxon>Terrisporobacter</taxon>
    </lineage>
</organism>
<name>A0AAX2ZEA2_9FIRM</name>
<dbReference type="KEGG" id="tem:JW646_18840"/>
<dbReference type="GO" id="GO:0016747">
    <property type="term" value="F:acyltransferase activity, transferring groups other than amino-acyl groups"/>
    <property type="evidence" value="ECO:0007669"/>
    <property type="project" value="InterPro"/>
</dbReference>
<dbReference type="InterPro" id="IPR016181">
    <property type="entry name" value="Acyl_CoA_acyltransferase"/>
</dbReference>
<dbReference type="EMBL" id="CP081135">
    <property type="protein sequence ID" value="UEL47649.1"/>
    <property type="molecule type" value="Genomic_DNA"/>
</dbReference>
<evidence type="ECO:0000313" key="2">
    <source>
        <dbReference type="EMBL" id="UEL47649.1"/>
    </source>
</evidence>
<feature type="domain" description="N-acetyltransferase" evidence="1">
    <location>
        <begin position="10"/>
        <end position="181"/>
    </location>
</feature>
<dbReference type="AlphaFoldDB" id="A0AAX2ZEA2"/>
<dbReference type="InterPro" id="IPR051531">
    <property type="entry name" value="N-acetyltransferase"/>
</dbReference>
<dbReference type="Pfam" id="PF13302">
    <property type="entry name" value="Acetyltransf_3"/>
    <property type="match status" value="1"/>
</dbReference>
<evidence type="ECO:0000259" key="1">
    <source>
        <dbReference type="PROSITE" id="PS51186"/>
    </source>
</evidence>
<proteinExistence type="predicted"/>
<gene>
    <name evidence="2" type="ORF">JW646_18840</name>
</gene>
<dbReference type="Gene3D" id="3.40.630.30">
    <property type="match status" value="1"/>
</dbReference>
<evidence type="ECO:0000313" key="3">
    <source>
        <dbReference type="Proteomes" id="UP001198983"/>
    </source>
</evidence>
<dbReference type="PROSITE" id="PS51186">
    <property type="entry name" value="GNAT"/>
    <property type="match status" value="1"/>
</dbReference>
<dbReference type="InterPro" id="IPR000182">
    <property type="entry name" value="GNAT_dom"/>
</dbReference>
<dbReference type="RefSeq" id="WP_228416004.1">
    <property type="nucleotide sequence ID" value="NZ_CP081135.1"/>
</dbReference>
<dbReference type="SUPFAM" id="SSF55729">
    <property type="entry name" value="Acyl-CoA N-acyltransferases (Nat)"/>
    <property type="match status" value="1"/>
</dbReference>
<dbReference type="Proteomes" id="UP001198983">
    <property type="component" value="Chromosome"/>
</dbReference>
<dbReference type="PANTHER" id="PTHR43792">
    <property type="entry name" value="GNAT FAMILY, PUTATIVE (AFU_ORTHOLOGUE AFUA_3G00765)-RELATED-RELATED"/>
    <property type="match status" value="1"/>
</dbReference>
<keyword evidence="3" id="KW-1185">Reference proteome</keyword>
<sequence>MGIYIETERLILREFVVNDVKELHSICSEPYILKWMPDWERTTEERKEWIGWVQNNYLKASKNIARIMLAVTLKHNNKLIGMVGIGNKEEVNNEIELAYFISEKCCNQGYISEASKAMIEWSFTNLKMDYLIAIVEPDNIPSQRVIEKCGFAKLNTKMIFNSGDTEEKQFYYYRIYNKHIM</sequence>
<protein>
    <submittedName>
        <fullName evidence="2">GNAT family N-acetyltransferase</fullName>
    </submittedName>
</protein>
<dbReference type="PANTHER" id="PTHR43792:SF1">
    <property type="entry name" value="N-ACETYLTRANSFERASE DOMAIN-CONTAINING PROTEIN"/>
    <property type="match status" value="1"/>
</dbReference>